<evidence type="ECO:0000256" key="6">
    <source>
        <dbReference type="RuleBase" id="RU003567"/>
    </source>
</evidence>
<keyword evidence="3 7" id="KW-0645">Protease</keyword>
<dbReference type="InterPro" id="IPR001907">
    <property type="entry name" value="ClpP"/>
</dbReference>
<evidence type="ECO:0000256" key="4">
    <source>
        <dbReference type="ARBA" id="ARBA00022801"/>
    </source>
</evidence>
<dbReference type="NCBIfam" id="NF045542">
    <property type="entry name" value="Clp_rel_HeadMat"/>
    <property type="match status" value="1"/>
</dbReference>
<comment type="caution">
    <text evidence="7">The sequence shown here is derived from an EMBL/GenBank/DDBJ whole genome shotgun (WGS) entry which is preliminary data.</text>
</comment>
<dbReference type="GO" id="GO:0006515">
    <property type="term" value="P:protein quality control for misfolded or incompletely synthesized proteins"/>
    <property type="evidence" value="ECO:0007669"/>
    <property type="project" value="TreeGrafter"/>
</dbReference>
<dbReference type="RefSeq" id="WP_172586321.1">
    <property type="nucleotide sequence ID" value="NZ_BLAN01000109.1"/>
</dbReference>
<name>A0A6F9XUV6_9LACO</name>
<gene>
    <name evidence="7" type="primary">clpP_2</name>
    <name evidence="7" type="ORF">SY111_16500</name>
</gene>
<dbReference type="PANTHER" id="PTHR10381">
    <property type="entry name" value="ATP-DEPENDENT CLP PROTEASE PROTEOLYTIC SUBUNIT"/>
    <property type="match status" value="1"/>
</dbReference>
<dbReference type="PANTHER" id="PTHR10381:SF70">
    <property type="entry name" value="ATP-DEPENDENT CLP PROTEASE PROTEOLYTIC SUBUNIT"/>
    <property type="match status" value="1"/>
</dbReference>
<dbReference type="InterPro" id="IPR029045">
    <property type="entry name" value="ClpP/crotonase-like_dom_sf"/>
</dbReference>
<keyword evidence="5" id="KW-0720">Serine protease</keyword>
<organism evidence="7">
    <name type="scientific">Ligilactobacillus agilis</name>
    <dbReference type="NCBI Taxonomy" id="1601"/>
    <lineage>
        <taxon>Bacteria</taxon>
        <taxon>Bacillati</taxon>
        <taxon>Bacillota</taxon>
        <taxon>Bacilli</taxon>
        <taxon>Lactobacillales</taxon>
        <taxon>Lactobacillaceae</taxon>
        <taxon>Ligilactobacillus</taxon>
    </lineage>
</organism>
<evidence type="ECO:0000256" key="5">
    <source>
        <dbReference type="ARBA" id="ARBA00022825"/>
    </source>
</evidence>
<evidence type="ECO:0000313" key="7">
    <source>
        <dbReference type="EMBL" id="GET09026.1"/>
    </source>
</evidence>
<dbReference type="EMBL" id="BLAN01000109">
    <property type="protein sequence ID" value="GET09026.1"/>
    <property type="molecule type" value="Genomic_DNA"/>
</dbReference>
<dbReference type="GO" id="GO:0051117">
    <property type="term" value="F:ATPase binding"/>
    <property type="evidence" value="ECO:0007669"/>
    <property type="project" value="TreeGrafter"/>
</dbReference>
<dbReference type="InterPro" id="IPR023562">
    <property type="entry name" value="ClpP/TepA"/>
</dbReference>
<evidence type="ECO:0000256" key="1">
    <source>
        <dbReference type="ARBA" id="ARBA00007039"/>
    </source>
</evidence>
<comment type="similarity">
    <text evidence="1 6">Belongs to the peptidase S14 family.</text>
</comment>
<dbReference type="SUPFAM" id="SSF52096">
    <property type="entry name" value="ClpP/crotonase"/>
    <property type="match status" value="1"/>
</dbReference>
<reference evidence="7" key="1">
    <citation type="submission" date="2019-10" db="EMBL/GenBank/DDBJ databases">
        <title>Lactobacillus agilis SY111 Whole Genome Sequencing Project.</title>
        <authorList>
            <person name="Suzuki S."/>
            <person name="Endo A."/>
            <person name="Maeno S."/>
            <person name="Shiwa Y."/>
            <person name="Matsutani M."/>
            <person name="Kajikawa A."/>
        </authorList>
    </citation>
    <scope>NUCLEOTIDE SEQUENCE</scope>
    <source>
        <strain evidence="7">SY111</strain>
    </source>
</reference>
<dbReference type="CDD" id="cd07016">
    <property type="entry name" value="S14_ClpP_1"/>
    <property type="match status" value="1"/>
</dbReference>
<keyword evidence="4" id="KW-0378">Hydrolase</keyword>
<evidence type="ECO:0000256" key="2">
    <source>
        <dbReference type="ARBA" id="ARBA00022490"/>
    </source>
</evidence>
<dbReference type="Pfam" id="PF00574">
    <property type="entry name" value="CLP_protease"/>
    <property type="match status" value="1"/>
</dbReference>
<dbReference type="AlphaFoldDB" id="A0A6F9XUV6"/>
<proteinExistence type="inferred from homology"/>
<evidence type="ECO:0000256" key="3">
    <source>
        <dbReference type="ARBA" id="ARBA00022670"/>
    </source>
</evidence>
<dbReference type="Gene3D" id="3.90.226.10">
    <property type="entry name" value="2-enoyl-CoA Hydratase, Chain A, domain 1"/>
    <property type="match status" value="1"/>
</dbReference>
<protein>
    <recommendedName>
        <fullName evidence="6">ATP-dependent Clp protease proteolytic subunit</fullName>
    </recommendedName>
</protein>
<dbReference type="GO" id="GO:0004176">
    <property type="term" value="F:ATP-dependent peptidase activity"/>
    <property type="evidence" value="ECO:0007669"/>
    <property type="project" value="InterPro"/>
</dbReference>
<sequence>MKHIKIKSDIVDDDTGTFYEWFGLSAAYPAQVERILAEDDNEEVVVDINSPGGDVFAASEIYTLLSQYQGNVTINIQGLAASAASVIAMAGDKVKISPTAQMMIHKAHSASSGNTDDFQHQSEVLAGVDESIANAYEAKTGLKRTDLLNMMAQETWLTAQEAVDKGFADEVMDFTATPQFLNSSQGPKITKAKVEQWKQIMAKAKAYDEKMASLNQAKNDKTKLQAKIGLLF</sequence>
<dbReference type="PRINTS" id="PR00127">
    <property type="entry name" value="CLPPROTEASEP"/>
</dbReference>
<keyword evidence="2" id="KW-0963">Cytoplasm</keyword>
<dbReference type="GO" id="GO:0004252">
    <property type="term" value="F:serine-type endopeptidase activity"/>
    <property type="evidence" value="ECO:0007669"/>
    <property type="project" value="InterPro"/>
</dbReference>
<dbReference type="Proteomes" id="UP000494178">
    <property type="component" value="Unassembled WGS sequence"/>
</dbReference>
<dbReference type="GO" id="GO:0009368">
    <property type="term" value="C:endopeptidase Clp complex"/>
    <property type="evidence" value="ECO:0007669"/>
    <property type="project" value="TreeGrafter"/>
</dbReference>
<accession>A0A6F9XUV6</accession>